<keyword evidence="5 10" id="KW-0547">Nucleotide-binding</keyword>
<dbReference type="EC" id="2.7.4.25" evidence="10"/>
<organism evidence="11 12">
    <name type="scientific">Halospeciosus flavus</name>
    <dbReference type="NCBI Taxonomy" id="3032283"/>
    <lineage>
        <taxon>Archaea</taxon>
        <taxon>Methanobacteriati</taxon>
        <taxon>Methanobacteriota</taxon>
        <taxon>Stenosarchaea group</taxon>
        <taxon>Halobacteria</taxon>
        <taxon>Halobacteriales</taxon>
        <taxon>Halobacteriaceae</taxon>
        <taxon>Halospeciosus</taxon>
    </lineage>
</organism>
<sequence>MLITISGPPGSGKSTIATGLADELDYEHVSGGDIFRALADERGYSLAAFNELAEEDDQIDRDLDRQLRETARTREDTILESRLSGWMAGEYADLKIWLGAPIDVRAARIAEREDKSVEEAKEETLVREESEKQRYQEYYGIDFDDRSIYDLGVNTARWDEETTLAMVVDAVENYEGGSDEGAFPIEDVDYDF</sequence>
<proteinExistence type="inferred from homology"/>
<keyword evidence="7 10" id="KW-0067">ATP-binding</keyword>
<dbReference type="InterPro" id="IPR027417">
    <property type="entry name" value="P-loop_NTPase"/>
</dbReference>
<evidence type="ECO:0000313" key="11">
    <source>
        <dbReference type="EMBL" id="MFC7198987.1"/>
    </source>
</evidence>
<evidence type="ECO:0000256" key="4">
    <source>
        <dbReference type="ARBA" id="ARBA00022679"/>
    </source>
</evidence>
<evidence type="ECO:0000256" key="3">
    <source>
        <dbReference type="ARBA" id="ARBA00022490"/>
    </source>
</evidence>
<comment type="subcellular location">
    <subcellularLocation>
        <location evidence="1 10">Cytoplasm</location>
    </subcellularLocation>
</comment>
<dbReference type="InterPro" id="IPR011892">
    <property type="entry name" value="Cyt_kin_arch"/>
</dbReference>
<dbReference type="EMBL" id="JBHTAR010000011">
    <property type="protein sequence ID" value="MFC7198987.1"/>
    <property type="molecule type" value="Genomic_DNA"/>
</dbReference>
<dbReference type="CDD" id="cd02020">
    <property type="entry name" value="CMPK"/>
    <property type="match status" value="1"/>
</dbReference>
<protein>
    <recommendedName>
        <fullName evidence="10">Cytidylate kinase</fullName>
        <shortName evidence="10">CK</shortName>
        <ecNumber evidence="10">2.7.4.25</ecNumber>
    </recommendedName>
    <alternativeName>
        <fullName evidence="10">Cytidine monophosphate kinase</fullName>
        <shortName evidence="10">CMP kinase</shortName>
    </alternativeName>
</protein>
<evidence type="ECO:0000256" key="6">
    <source>
        <dbReference type="ARBA" id="ARBA00022777"/>
    </source>
</evidence>
<name>A0ABD5Z1D4_9EURY</name>
<comment type="catalytic activity">
    <reaction evidence="8 10">
        <text>dCMP + ATP = dCDP + ADP</text>
        <dbReference type="Rhea" id="RHEA:25094"/>
        <dbReference type="ChEBI" id="CHEBI:30616"/>
        <dbReference type="ChEBI" id="CHEBI:57566"/>
        <dbReference type="ChEBI" id="CHEBI:58593"/>
        <dbReference type="ChEBI" id="CHEBI:456216"/>
        <dbReference type="EC" id="2.7.4.25"/>
    </reaction>
</comment>
<gene>
    <name evidence="10 11" type="primary">cmk</name>
    <name evidence="11" type="ORF">ACFQJ9_06080</name>
</gene>
<feature type="binding site" evidence="10">
    <location>
        <begin position="7"/>
        <end position="15"/>
    </location>
    <ligand>
        <name>ATP</name>
        <dbReference type="ChEBI" id="CHEBI:30616"/>
    </ligand>
</feature>
<evidence type="ECO:0000256" key="1">
    <source>
        <dbReference type="ARBA" id="ARBA00004496"/>
    </source>
</evidence>
<evidence type="ECO:0000256" key="8">
    <source>
        <dbReference type="ARBA" id="ARBA00047615"/>
    </source>
</evidence>
<dbReference type="SUPFAM" id="SSF52540">
    <property type="entry name" value="P-loop containing nucleoside triphosphate hydrolases"/>
    <property type="match status" value="1"/>
</dbReference>
<dbReference type="GO" id="GO:0016301">
    <property type="term" value="F:kinase activity"/>
    <property type="evidence" value="ECO:0007669"/>
    <property type="project" value="UniProtKB-KW"/>
</dbReference>
<keyword evidence="6 10" id="KW-0418">Kinase</keyword>
<dbReference type="GO" id="GO:0006220">
    <property type="term" value="P:pyrimidine nucleotide metabolic process"/>
    <property type="evidence" value="ECO:0007669"/>
    <property type="project" value="UniProtKB-UniRule"/>
</dbReference>
<dbReference type="Gene3D" id="3.40.50.300">
    <property type="entry name" value="P-loop containing nucleotide triphosphate hydrolases"/>
    <property type="match status" value="1"/>
</dbReference>
<dbReference type="NCBIfam" id="TIGR02173">
    <property type="entry name" value="cyt_kin_arch"/>
    <property type="match status" value="1"/>
</dbReference>
<dbReference type="InterPro" id="IPR011994">
    <property type="entry name" value="Cytidylate_kinase_dom"/>
</dbReference>
<dbReference type="GO" id="GO:0005737">
    <property type="term" value="C:cytoplasm"/>
    <property type="evidence" value="ECO:0007669"/>
    <property type="project" value="UniProtKB-SubCell"/>
</dbReference>
<comment type="caution">
    <text evidence="11">The sequence shown here is derived from an EMBL/GenBank/DDBJ whole genome shotgun (WGS) entry which is preliminary data.</text>
</comment>
<evidence type="ECO:0000313" key="12">
    <source>
        <dbReference type="Proteomes" id="UP001596447"/>
    </source>
</evidence>
<dbReference type="Pfam" id="PF13189">
    <property type="entry name" value="Cytidylate_kin2"/>
    <property type="match status" value="1"/>
</dbReference>
<dbReference type="RefSeq" id="WP_279528938.1">
    <property type="nucleotide sequence ID" value="NZ_CP122312.1"/>
</dbReference>
<evidence type="ECO:0000256" key="10">
    <source>
        <dbReference type="HAMAP-Rule" id="MF_00239"/>
    </source>
</evidence>
<evidence type="ECO:0000256" key="5">
    <source>
        <dbReference type="ARBA" id="ARBA00022741"/>
    </source>
</evidence>
<evidence type="ECO:0000256" key="7">
    <source>
        <dbReference type="ARBA" id="ARBA00022840"/>
    </source>
</evidence>
<evidence type="ECO:0000256" key="2">
    <source>
        <dbReference type="ARBA" id="ARBA00011005"/>
    </source>
</evidence>
<accession>A0ABD5Z1D4</accession>
<keyword evidence="3 10" id="KW-0963">Cytoplasm</keyword>
<keyword evidence="12" id="KW-1185">Reference proteome</keyword>
<dbReference type="Proteomes" id="UP001596447">
    <property type="component" value="Unassembled WGS sequence"/>
</dbReference>
<comment type="similarity">
    <text evidence="2 10">Belongs to the cytidylate kinase family. Type 2 subfamily.</text>
</comment>
<evidence type="ECO:0000256" key="9">
    <source>
        <dbReference type="ARBA" id="ARBA00048478"/>
    </source>
</evidence>
<dbReference type="GO" id="GO:0005524">
    <property type="term" value="F:ATP binding"/>
    <property type="evidence" value="ECO:0007669"/>
    <property type="project" value="UniProtKB-UniRule"/>
</dbReference>
<keyword evidence="4 10" id="KW-0808">Transferase</keyword>
<comment type="catalytic activity">
    <reaction evidence="9 10">
        <text>CMP + ATP = CDP + ADP</text>
        <dbReference type="Rhea" id="RHEA:11600"/>
        <dbReference type="ChEBI" id="CHEBI:30616"/>
        <dbReference type="ChEBI" id="CHEBI:58069"/>
        <dbReference type="ChEBI" id="CHEBI:60377"/>
        <dbReference type="ChEBI" id="CHEBI:456216"/>
        <dbReference type="EC" id="2.7.4.25"/>
    </reaction>
</comment>
<dbReference type="AlphaFoldDB" id="A0ABD5Z1D4"/>
<dbReference type="HAMAP" id="MF_00239">
    <property type="entry name" value="Cytidyl_kinase_type2"/>
    <property type="match status" value="1"/>
</dbReference>
<reference evidence="11 12" key="1">
    <citation type="journal article" date="2019" name="Int. J. Syst. Evol. Microbiol.">
        <title>The Global Catalogue of Microorganisms (GCM) 10K type strain sequencing project: providing services to taxonomists for standard genome sequencing and annotation.</title>
        <authorList>
            <consortium name="The Broad Institute Genomics Platform"/>
            <consortium name="The Broad Institute Genome Sequencing Center for Infectious Disease"/>
            <person name="Wu L."/>
            <person name="Ma J."/>
        </authorList>
    </citation>
    <scope>NUCLEOTIDE SEQUENCE [LARGE SCALE GENOMIC DNA]</scope>
    <source>
        <strain evidence="11 12">XZGYJ-43</strain>
    </source>
</reference>